<comment type="similarity">
    <text evidence="2">Belongs to the BMP lipoprotein family.</text>
</comment>
<evidence type="ECO:0000256" key="4">
    <source>
        <dbReference type="ARBA" id="ARBA00022729"/>
    </source>
</evidence>
<keyword evidence="6" id="KW-0449">Lipoprotein</keyword>
<dbReference type="OrthoDB" id="26626at2157"/>
<evidence type="ECO:0000256" key="7">
    <source>
        <dbReference type="SAM" id="MobiDB-lite"/>
    </source>
</evidence>
<evidence type="ECO:0000256" key="3">
    <source>
        <dbReference type="ARBA" id="ARBA00022475"/>
    </source>
</evidence>
<accession>A0A1G9W4E4</accession>
<feature type="compositionally biased region" description="Low complexity" evidence="7">
    <location>
        <begin position="23"/>
        <end position="43"/>
    </location>
</feature>
<protein>
    <submittedName>
        <fullName evidence="9">Nucleoside-binding protein</fullName>
    </submittedName>
</protein>
<keyword evidence="4" id="KW-0732">Signal</keyword>
<dbReference type="AlphaFoldDB" id="A0A1G9W4E4"/>
<dbReference type="GO" id="GO:0005886">
    <property type="term" value="C:plasma membrane"/>
    <property type="evidence" value="ECO:0007669"/>
    <property type="project" value="UniProtKB-SubCell"/>
</dbReference>
<keyword evidence="3" id="KW-1003">Cell membrane</keyword>
<evidence type="ECO:0000256" key="1">
    <source>
        <dbReference type="ARBA" id="ARBA00004193"/>
    </source>
</evidence>
<evidence type="ECO:0000256" key="6">
    <source>
        <dbReference type="ARBA" id="ARBA00023288"/>
    </source>
</evidence>
<gene>
    <name evidence="9" type="ORF">SAMN05192554_107150</name>
</gene>
<proteinExistence type="inferred from homology"/>
<dbReference type="Proteomes" id="UP000199370">
    <property type="component" value="Unassembled WGS sequence"/>
</dbReference>
<dbReference type="InterPro" id="IPR003760">
    <property type="entry name" value="PnrA-like"/>
</dbReference>
<dbReference type="PROSITE" id="PS51318">
    <property type="entry name" value="TAT"/>
    <property type="match status" value="1"/>
</dbReference>
<feature type="region of interest" description="Disordered" evidence="7">
    <location>
        <begin position="23"/>
        <end position="67"/>
    </location>
</feature>
<keyword evidence="10" id="KW-1185">Reference proteome</keyword>
<evidence type="ECO:0000259" key="8">
    <source>
        <dbReference type="Pfam" id="PF02608"/>
    </source>
</evidence>
<evidence type="ECO:0000256" key="2">
    <source>
        <dbReference type="ARBA" id="ARBA00008610"/>
    </source>
</evidence>
<evidence type="ECO:0000256" key="5">
    <source>
        <dbReference type="ARBA" id="ARBA00023136"/>
    </source>
</evidence>
<reference evidence="9 10" key="1">
    <citation type="submission" date="2016-10" db="EMBL/GenBank/DDBJ databases">
        <authorList>
            <person name="de Groot N.N."/>
        </authorList>
    </citation>
    <scope>NUCLEOTIDE SEQUENCE [LARGE SCALE GENOMIC DNA]</scope>
    <source>
        <strain evidence="10">EB21,IBRC-M 10013,KCTC 4048</strain>
    </source>
</reference>
<keyword evidence="5" id="KW-0472">Membrane</keyword>
<evidence type="ECO:0000313" key="10">
    <source>
        <dbReference type="Proteomes" id="UP000199370"/>
    </source>
</evidence>
<dbReference type="InterPro" id="IPR006311">
    <property type="entry name" value="TAT_signal"/>
</dbReference>
<dbReference type="EMBL" id="FNIA01000007">
    <property type="protein sequence ID" value="SDM79408.1"/>
    <property type="molecule type" value="Genomic_DNA"/>
</dbReference>
<dbReference type="PANTHER" id="PTHR34296">
    <property type="entry name" value="TRANSCRIPTIONAL ACTIVATOR PROTEIN MED"/>
    <property type="match status" value="1"/>
</dbReference>
<feature type="domain" description="ABC transporter substrate-binding protein PnrA-like" evidence="8">
    <location>
        <begin position="70"/>
        <end position="380"/>
    </location>
</feature>
<dbReference type="InterPro" id="IPR050957">
    <property type="entry name" value="BMP_lipoprotein"/>
</dbReference>
<comment type="subcellular location">
    <subcellularLocation>
        <location evidence="1">Cell membrane</location>
        <topology evidence="1">Lipid-anchor</topology>
    </subcellularLocation>
</comment>
<dbReference type="CDD" id="cd06354">
    <property type="entry name" value="PBP1_PrnA-like"/>
    <property type="match status" value="1"/>
</dbReference>
<organism evidence="9 10">
    <name type="scientific">Haloarchaeobius iranensis</name>
    <dbReference type="NCBI Taxonomy" id="996166"/>
    <lineage>
        <taxon>Archaea</taxon>
        <taxon>Methanobacteriati</taxon>
        <taxon>Methanobacteriota</taxon>
        <taxon>Stenosarchaea group</taxon>
        <taxon>Halobacteria</taxon>
        <taxon>Halobacteriales</taxon>
        <taxon>Halorubellaceae</taxon>
        <taxon>Haloarchaeobius</taxon>
    </lineage>
</organism>
<dbReference type="Gene3D" id="3.40.50.2300">
    <property type="match status" value="2"/>
</dbReference>
<dbReference type="SUPFAM" id="SSF53822">
    <property type="entry name" value="Periplasmic binding protein-like I"/>
    <property type="match status" value="1"/>
</dbReference>
<dbReference type="RefSeq" id="WP_089732694.1">
    <property type="nucleotide sequence ID" value="NZ_FNIA01000007.1"/>
</dbReference>
<dbReference type="Pfam" id="PF02608">
    <property type="entry name" value="Bmp"/>
    <property type="match status" value="1"/>
</dbReference>
<name>A0A1G9W4E4_9EURY</name>
<dbReference type="PROSITE" id="PS51257">
    <property type="entry name" value="PROKAR_LIPOPROTEIN"/>
    <property type="match status" value="1"/>
</dbReference>
<dbReference type="PANTHER" id="PTHR34296:SF2">
    <property type="entry name" value="ABC TRANSPORTER GUANOSINE-BINDING PROTEIN NUPN"/>
    <property type="match status" value="1"/>
</dbReference>
<evidence type="ECO:0000313" key="9">
    <source>
        <dbReference type="EMBL" id="SDM79408.1"/>
    </source>
</evidence>
<dbReference type="STRING" id="996166.SAMN05192554_107150"/>
<sequence length="382" mass="39708">MSPNSGRRRFLKGTGAAGTIALAGCISSTDNDGDGTDTPTEGSDSTETESGDGTETQTEDGSDAGADVNVGMVYATGGLGDKSFNDMAQQGALQAEEQLGISFEEAQPEQNSDFIPAQRQFAESGDYDLISCIGFAQTDALTENADRYSDQHFQIVDSVVDTDNVASYVFKEEEGSFQVGHLAGLLTSQSFEAGQGSTDSDSTNVGFVGGVNAPLIQKFQAGFEAGVSYANEDVDVQSSYVGSFNDAATAREAALSMYDSGADIIYHASGASGLGVFQAAQERGKFAIGVDADQSRSEPDFADSIVASMVKRVDTAVFTAIENEVNGEFNGGSVTTLGLESDGVACVYGDALGDAIPQDVKDQIDASRQAIIDGEITVPTEP</sequence>
<dbReference type="InterPro" id="IPR028082">
    <property type="entry name" value="Peripla_BP_I"/>
</dbReference>
<feature type="compositionally biased region" description="Acidic residues" evidence="7">
    <location>
        <begin position="44"/>
        <end position="62"/>
    </location>
</feature>